<accession>A0AAX3QLK7</accession>
<evidence type="ECO:0008006" key="3">
    <source>
        <dbReference type="Google" id="ProtNLM"/>
    </source>
</evidence>
<dbReference type="EMBL" id="CP120353">
    <property type="protein sequence ID" value="WET62438.1"/>
    <property type="molecule type" value="Genomic_DNA"/>
</dbReference>
<reference evidence="1" key="1">
    <citation type="submission" date="2023-03" db="EMBL/GenBank/DDBJ databases">
        <title>Parabacteroides distasonis, a bacteria resistant against UC.</title>
        <authorList>
            <person name="Dai W."/>
        </authorList>
    </citation>
    <scope>NUCLEOTIDE SEQUENCE</scope>
    <source>
        <strain evidence="1">F1-28</strain>
    </source>
</reference>
<organism evidence="1 2">
    <name type="scientific">Parabacteroides distasonis</name>
    <dbReference type="NCBI Taxonomy" id="823"/>
    <lineage>
        <taxon>Bacteria</taxon>
        <taxon>Pseudomonadati</taxon>
        <taxon>Bacteroidota</taxon>
        <taxon>Bacteroidia</taxon>
        <taxon>Bacteroidales</taxon>
        <taxon>Tannerellaceae</taxon>
        <taxon>Parabacteroides</taxon>
    </lineage>
</organism>
<name>A0AAX3QLK7_PARDI</name>
<gene>
    <name evidence="1" type="ORF">P2T59_12015</name>
</gene>
<sequence length="186" mass="21505">MKMFLLLSLISIMCSCVHKNTDEEVWKDLLGKTTIANTNKDKYKDSFLVDSLGKTIYPDYYAGSYVNSACELVIGVVGDTSVYRDEIRKMLGNDLFLITEREYPYNHLLSKYDSLIMVLEAFIEQRDTGRIECYKVGINDLYISEEENRIMVELIEIDSVHVHRFLSQIADMPEILFKEADLPVLH</sequence>
<evidence type="ECO:0000313" key="2">
    <source>
        <dbReference type="Proteomes" id="UP001221009"/>
    </source>
</evidence>
<evidence type="ECO:0000313" key="1">
    <source>
        <dbReference type="EMBL" id="WET62438.1"/>
    </source>
</evidence>
<dbReference type="RefSeq" id="WP_226769880.1">
    <property type="nucleotide sequence ID" value="NZ_CP072231.1"/>
</dbReference>
<dbReference type="Proteomes" id="UP001221009">
    <property type="component" value="Chromosome"/>
</dbReference>
<dbReference type="PROSITE" id="PS51257">
    <property type="entry name" value="PROKAR_LIPOPROTEIN"/>
    <property type="match status" value="1"/>
</dbReference>
<protein>
    <recommendedName>
        <fullName evidence="3">Lipoprotein</fullName>
    </recommendedName>
</protein>
<proteinExistence type="predicted"/>
<dbReference type="AlphaFoldDB" id="A0AAX3QLK7"/>